<proteinExistence type="predicted"/>
<organism evidence="1 2">
    <name type="scientific">Haematococcus lacustris</name>
    <name type="common">Green alga</name>
    <name type="synonym">Haematococcus pluvialis</name>
    <dbReference type="NCBI Taxonomy" id="44745"/>
    <lineage>
        <taxon>Eukaryota</taxon>
        <taxon>Viridiplantae</taxon>
        <taxon>Chlorophyta</taxon>
        <taxon>core chlorophytes</taxon>
        <taxon>Chlorophyceae</taxon>
        <taxon>CS clade</taxon>
        <taxon>Chlamydomonadales</taxon>
        <taxon>Haematococcaceae</taxon>
        <taxon>Haematococcus</taxon>
    </lineage>
</organism>
<keyword evidence="2" id="KW-1185">Reference proteome</keyword>
<protein>
    <submittedName>
        <fullName evidence="1">Uncharacterized protein</fullName>
    </submittedName>
</protein>
<name>A0A699ZY18_HAELA</name>
<gene>
    <name evidence="1" type="ORF">HaLaN_18096</name>
</gene>
<dbReference type="EMBL" id="BLLF01001718">
    <property type="protein sequence ID" value="GFH20892.1"/>
    <property type="molecule type" value="Genomic_DNA"/>
</dbReference>
<dbReference type="AlphaFoldDB" id="A0A699ZY18"/>
<accession>A0A699ZY18</accession>
<reference evidence="1 2" key="1">
    <citation type="submission" date="2020-02" db="EMBL/GenBank/DDBJ databases">
        <title>Draft genome sequence of Haematococcus lacustris strain NIES-144.</title>
        <authorList>
            <person name="Morimoto D."/>
            <person name="Nakagawa S."/>
            <person name="Yoshida T."/>
            <person name="Sawayama S."/>
        </authorList>
    </citation>
    <scope>NUCLEOTIDE SEQUENCE [LARGE SCALE GENOMIC DNA]</scope>
    <source>
        <strain evidence="1 2">NIES-144</strain>
    </source>
</reference>
<evidence type="ECO:0000313" key="1">
    <source>
        <dbReference type="EMBL" id="GFH20892.1"/>
    </source>
</evidence>
<dbReference type="Proteomes" id="UP000485058">
    <property type="component" value="Unassembled WGS sequence"/>
</dbReference>
<sequence length="75" mass="8026">MHRRRPGQRNLAATYSLKVRWQLLLEASEDQQGHAPELQREDGVATAVAALEALATAHSLTSPSSGGSSKLGWCG</sequence>
<evidence type="ECO:0000313" key="2">
    <source>
        <dbReference type="Proteomes" id="UP000485058"/>
    </source>
</evidence>
<comment type="caution">
    <text evidence="1">The sequence shown here is derived from an EMBL/GenBank/DDBJ whole genome shotgun (WGS) entry which is preliminary data.</text>
</comment>